<name>A0A498SRR0_ACAVI</name>
<keyword evidence="1" id="KW-0732">Signal</keyword>
<accession>A0A498SRR0</accession>
<proteinExistence type="predicted"/>
<dbReference type="OrthoDB" id="5828418at2759"/>
<sequence length="280" mass="33569">MKSVTWYLSLSVILWISQTIDTVLFHKKHELLMNDVFQRKPNEIRNKKTFIILKFQPCYICAAEWKLQNGNRRVIIEQAKLAEDEDKCEATVVREVEDALKMMQPESWQNTAINGSVLKQDTEKFLNENEKLLSVDQFRKKLAILSSRWEKYRMQQDFNKWTTLRHWLRLPGLRHRLQVLEKDLKSEKQSRRLRRLLHRVQHVQNILQTVRKKLQDAYAVLHLEGKSPYSETALQKRFVAAMDYKVLQSRRRHFALKRKLSPSYQSRTIKCDHLYQLSCF</sequence>
<evidence type="ECO:0000313" key="2">
    <source>
        <dbReference type="EMBL" id="VBB31868.1"/>
    </source>
</evidence>
<protein>
    <submittedName>
        <fullName evidence="2">Uncharacterized protein</fullName>
    </submittedName>
</protein>
<organism evidence="2 3">
    <name type="scientific">Acanthocheilonema viteae</name>
    <name type="common">Filarial nematode worm</name>
    <name type="synonym">Dipetalonema viteae</name>
    <dbReference type="NCBI Taxonomy" id="6277"/>
    <lineage>
        <taxon>Eukaryota</taxon>
        <taxon>Metazoa</taxon>
        <taxon>Ecdysozoa</taxon>
        <taxon>Nematoda</taxon>
        <taxon>Chromadorea</taxon>
        <taxon>Rhabditida</taxon>
        <taxon>Spirurina</taxon>
        <taxon>Spiruromorpha</taxon>
        <taxon>Filarioidea</taxon>
        <taxon>Onchocercidae</taxon>
        <taxon>Acanthocheilonema</taxon>
    </lineage>
</organism>
<evidence type="ECO:0000313" key="3">
    <source>
        <dbReference type="Proteomes" id="UP000276991"/>
    </source>
</evidence>
<reference evidence="2 3" key="1">
    <citation type="submission" date="2018-08" db="EMBL/GenBank/DDBJ databases">
        <authorList>
            <person name="Laetsch R D."/>
            <person name="Stevens L."/>
            <person name="Kumar S."/>
            <person name="Blaxter L. M."/>
        </authorList>
    </citation>
    <scope>NUCLEOTIDE SEQUENCE [LARGE SCALE GENOMIC DNA]</scope>
</reference>
<keyword evidence="3" id="KW-1185">Reference proteome</keyword>
<feature type="chain" id="PRO_5019864951" evidence="1">
    <location>
        <begin position="23"/>
        <end position="280"/>
    </location>
</feature>
<dbReference type="AlphaFoldDB" id="A0A498SRR0"/>
<gene>
    <name evidence="2" type="ORF">NAV_LOCUS6659</name>
</gene>
<evidence type="ECO:0000256" key="1">
    <source>
        <dbReference type="SAM" id="SignalP"/>
    </source>
</evidence>
<dbReference type="Proteomes" id="UP000276991">
    <property type="component" value="Unassembled WGS sequence"/>
</dbReference>
<feature type="signal peptide" evidence="1">
    <location>
        <begin position="1"/>
        <end position="22"/>
    </location>
</feature>
<dbReference type="EMBL" id="UPTC01001427">
    <property type="protein sequence ID" value="VBB31868.1"/>
    <property type="molecule type" value="Genomic_DNA"/>
</dbReference>